<accession>A0ABS9EKN4</accession>
<evidence type="ECO:0000256" key="3">
    <source>
        <dbReference type="ARBA" id="ARBA00022840"/>
    </source>
</evidence>
<feature type="domain" description="ABC transporter" evidence="4">
    <location>
        <begin position="8"/>
        <end position="256"/>
    </location>
</feature>
<dbReference type="CDD" id="cd03219">
    <property type="entry name" value="ABC_Mj1267_LivG_branched"/>
    <property type="match status" value="1"/>
</dbReference>
<comment type="caution">
    <text evidence="5">The sequence shown here is derived from an EMBL/GenBank/DDBJ whole genome shotgun (WGS) entry which is preliminary data.</text>
</comment>
<evidence type="ECO:0000313" key="6">
    <source>
        <dbReference type="Proteomes" id="UP001200430"/>
    </source>
</evidence>
<dbReference type="InterPro" id="IPR003439">
    <property type="entry name" value="ABC_transporter-like_ATP-bd"/>
</dbReference>
<dbReference type="Gene3D" id="3.40.50.300">
    <property type="entry name" value="P-loop containing nucleotide triphosphate hydrolases"/>
    <property type="match status" value="1"/>
</dbReference>
<dbReference type="InterPro" id="IPR051120">
    <property type="entry name" value="ABC_AA/LPS_Transport"/>
</dbReference>
<keyword evidence="2" id="KW-0547">Nucleotide-binding</keyword>
<dbReference type="InterPro" id="IPR032823">
    <property type="entry name" value="BCA_ABC_TP_C"/>
</dbReference>
<gene>
    <name evidence="5" type="ORF">L2W38_02665</name>
</gene>
<evidence type="ECO:0000313" key="5">
    <source>
        <dbReference type="EMBL" id="MCF4141720.1"/>
    </source>
</evidence>
<evidence type="ECO:0000256" key="1">
    <source>
        <dbReference type="ARBA" id="ARBA00022448"/>
    </source>
</evidence>
<keyword evidence="3 5" id="KW-0067">ATP-binding</keyword>
<dbReference type="PANTHER" id="PTHR45772:SF7">
    <property type="entry name" value="AMINO ACID ABC TRANSPORTER ATP-BINDING PROTEIN"/>
    <property type="match status" value="1"/>
</dbReference>
<dbReference type="SUPFAM" id="SSF52540">
    <property type="entry name" value="P-loop containing nucleoside triphosphate hydrolases"/>
    <property type="match status" value="1"/>
</dbReference>
<dbReference type="InterPro" id="IPR003593">
    <property type="entry name" value="AAA+_ATPase"/>
</dbReference>
<keyword evidence="6" id="KW-1185">Reference proteome</keyword>
<protein>
    <submittedName>
        <fullName evidence="5">ABC transporter ATP-binding protein</fullName>
    </submittedName>
</protein>
<dbReference type="PANTHER" id="PTHR45772">
    <property type="entry name" value="CONSERVED COMPONENT OF ABC TRANSPORTER FOR NATURAL AMINO ACIDS-RELATED"/>
    <property type="match status" value="1"/>
</dbReference>
<proteinExistence type="predicted"/>
<dbReference type="Pfam" id="PF00005">
    <property type="entry name" value="ABC_tran"/>
    <property type="match status" value="1"/>
</dbReference>
<dbReference type="PROSITE" id="PS50893">
    <property type="entry name" value="ABC_TRANSPORTER_2"/>
    <property type="match status" value="1"/>
</dbReference>
<dbReference type="Pfam" id="PF12399">
    <property type="entry name" value="BCA_ABC_TP_C"/>
    <property type="match status" value="1"/>
</dbReference>
<dbReference type="RefSeq" id="WP_236098351.1">
    <property type="nucleotide sequence ID" value="NZ_JAKGUD010000002.1"/>
</dbReference>
<sequence length="262" mass="29719">MSDREIVLDAKNLTMRFGGVTAVSDFSMAIQKNRIVGLIGPNGAGKTTSFNMITGYYRPTEGSVLFNGEDITGTRPHEVCRLGIARTFQNIRLFKNETVLQNVMIGAHLRQKSRWWQAPLNLPSFNREERQIRDKSMELLERVDLHKVADERSDSLPYGQQRRLEIARALATKPSFLLLDEPAAGMNPEESQVLMNFVRRLRDEFDLTILLIEHDMKVVMGVCEHIWVLDYGKLIAEGNPAEIQGNPKVIEAYLGEEYLADA</sequence>
<evidence type="ECO:0000256" key="2">
    <source>
        <dbReference type="ARBA" id="ARBA00022741"/>
    </source>
</evidence>
<dbReference type="EMBL" id="JAKGUD010000002">
    <property type="protein sequence ID" value="MCF4141720.1"/>
    <property type="molecule type" value="Genomic_DNA"/>
</dbReference>
<evidence type="ECO:0000259" key="4">
    <source>
        <dbReference type="PROSITE" id="PS50893"/>
    </source>
</evidence>
<dbReference type="GO" id="GO:0005524">
    <property type="term" value="F:ATP binding"/>
    <property type="evidence" value="ECO:0007669"/>
    <property type="project" value="UniProtKB-KW"/>
</dbReference>
<name>A0ABS9EKN4_9BACT</name>
<dbReference type="InterPro" id="IPR027417">
    <property type="entry name" value="P-loop_NTPase"/>
</dbReference>
<reference evidence="5 6" key="1">
    <citation type="submission" date="2022-01" db="EMBL/GenBank/DDBJ databases">
        <title>Dethiosulfovibrio faecalis sp. nov., a novel proteolytic, non-sulfur-reducing bacterium isolated from a marine aquaculture solid waste bioreactor.</title>
        <authorList>
            <person name="Grabowski S."/>
            <person name="Apolinario E."/>
            <person name="Schneider N."/>
            <person name="Marshall C.W."/>
            <person name="Sowers K.R."/>
        </authorList>
    </citation>
    <scope>NUCLEOTIDE SEQUENCE [LARGE SCALE GENOMIC DNA]</scope>
    <source>
        <strain evidence="5 6">DSM 12537</strain>
    </source>
</reference>
<keyword evidence="1" id="KW-0813">Transport</keyword>
<organism evidence="5 6">
    <name type="scientific">Dethiosulfovibrio marinus</name>
    <dbReference type="NCBI Taxonomy" id="133532"/>
    <lineage>
        <taxon>Bacteria</taxon>
        <taxon>Thermotogati</taxon>
        <taxon>Synergistota</taxon>
        <taxon>Synergistia</taxon>
        <taxon>Synergistales</taxon>
        <taxon>Dethiosulfovibrionaceae</taxon>
        <taxon>Dethiosulfovibrio</taxon>
    </lineage>
</organism>
<dbReference type="Proteomes" id="UP001200430">
    <property type="component" value="Unassembled WGS sequence"/>
</dbReference>
<dbReference type="SMART" id="SM00382">
    <property type="entry name" value="AAA"/>
    <property type="match status" value="1"/>
</dbReference>